<protein>
    <submittedName>
        <fullName evidence="1">VanZ family protein</fullName>
    </submittedName>
</protein>
<dbReference type="EMBL" id="JACIVI010000003">
    <property type="protein sequence ID" value="MBB1162401.1"/>
    <property type="molecule type" value="Genomic_DNA"/>
</dbReference>
<evidence type="ECO:0000313" key="2">
    <source>
        <dbReference type="Proteomes" id="UP000586093"/>
    </source>
</evidence>
<name>A0A839HT60_9BURK</name>
<dbReference type="Proteomes" id="UP000586093">
    <property type="component" value="Unassembled WGS sequence"/>
</dbReference>
<proteinExistence type="predicted"/>
<keyword evidence="2" id="KW-1185">Reference proteome</keyword>
<gene>
    <name evidence="1" type="ORF">H4F90_10450</name>
</gene>
<dbReference type="PANTHER" id="PTHR28008:SF1">
    <property type="entry name" value="DOMAIN PROTEIN, PUTATIVE (AFU_ORTHOLOGUE AFUA_3G10980)-RELATED"/>
    <property type="match status" value="1"/>
</dbReference>
<sequence>MIGGLLLGLVVALQPYHPEPGELPHFDKVKHVAAFLVFGWMAQRAWPDRLHLPLLGLLAYGGLVEIGQGLLTTTRSASWADLLADALGLLLAWGWAAWRLRQAPRPTAG</sequence>
<reference evidence="1 2" key="1">
    <citation type="submission" date="2020-08" db="EMBL/GenBank/DDBJ databases">
        <title>Aquariorum lacteus gen. nov., sp. nov., a new member of the family Comamonadaceae, isolated from freshwater aquarium.</title>
        <authorList>
            <person name="Chun S.-J."/>
        </authorList>
    </citation>
    <scope>NUCLEOTIDE SEQUENCE [LARGE SCALE GENOMIC DNA]</scope>
    <source>
        <strain evidence="1 2">SJAQ100</strain>
    </source>
</reference>
<evidence type="ECO:0000313" key="1">
    <source>
        <dbReference type="EMBL" id="MBB1162401.1"/>
    </source>
</evidence>
<dbReference type="PANTHER" id="PTHR28008">
    <property type="entry name" value="DOMAIN PROTEIN, PUTATIVE (AFU_ORTHOLOGUE AFUA_3G10980)-RELATED"/>
    <property type="match status" value="1"/>
</dbReference>
<dbReference type="AlphaFoldDB" id="A0A839HT60"/>
<accession>A0A839HT60</accession>
<organism evidence="1 2">
    <name type="scientific">Aquariibacter albus</name>
    <dbReference type="NCBI Taxonomy" id="2759899"/>
    <lineage>
        <taxon>Bacteria</taxon>
        <taxon>Pseudomonadati</taxon>
        <taxon>Pseudomonadota</taxon>
        <taxon>Betaproteobacteria</taxon>
        <taxon>Burkholderiales</taxon>
        <taxon>Sphaerotilaceae</taxon>
        <taxon>Aquariibacter</taxon>
    </lineage>
</organism>
<comment type="caution">
    <text evidence="1">The sequence shown here is derived from an EMBL/GenBank/DDBJ whole genome shotgun (WGS) entry which is preliminary data.</text>
</comment>